<accession>A0A645J1G1</accession>
<evidence type="ECO:0000313" key="2">
    <source>
        <dbReference type="EMBL" id="MPN57525.1"/>
    </source>
</evidence>
<comment type="caution">
    <text evidence="2">The sequence shown here is derived from an EMBL/GenBank/DDBJ whole genome shotgun (WGS) entry which is preliminary data.</text>
</comment>
<dbReference type="PANTHER" id="PTHR31964">
    <property type="entry name" value="ADENINE NUCLEOTIDE ALPHA HYDROLASES-LIKE SUPERFAMILY PROTEIN"/>
    <property type="match status" value="1"/>
</dbReference>
<organism evidence="2">
    <name type="scientific">bioreactor metagenome</name>
    <dbReference type="NCBI Taxonomy" id="1076179"/>
    <lineage>
        <taxon>unclassified sequences</taxon>
        <taxon>metagenomes</taxon>
        <taxon>ecological metagenomes</taxon>
    </lineage>
</organism>
<dbReference type="EMBL" id="VSSQ01129123">
    <property type="protein sequence ID" value="MPN57525.1"/>
    <property type="molecule type" value="Genomic_DNA"/>
</dbReference>
<reference evidence="2" key="1">
    <citation type="submission" date="2019-08" db="EMBL/GenBank/DDBJ databases">
        <authorList>
            <person name="Kucharzyk K."/>
            <person name="Murdoch R.W."/>
            <person name="Higgins S."/>
            <person name="Loffler F."/>
        </authorList>
    </citation>
    <scope>NUCLEOTIDE SEQUENCE</scope>
</reference>
<name>A0A645J1G1_9ZZZZ</name>
<dbReference type="PANTHER" id="PTHR31964:SF113">
    <property type="entry name" value="USPA DOMAIN-CONTAINING PROTEIN"/>
    <property type="match status" value="1"/>
</dbReference>
<dbReference type="Pfam" id="PF00582">
    <property type="entry name" value="Usp"/>
    <property type="match status" value="1"/>
</dbReference>
<dbReference type="AlphaFoldDB" id="A0A645J1G1"/>
<dbReference type="InterPro" id="IPR006016">
    <property type="entry name" value="UspA"/>
</dbReference>
<sequence>MSQQVPLYDQVQGSQIPAKALTNPKKFAESIVAEALKQVPEGIRVHTHIEIGEPRIAITEFAGQNGYDILVIGSRGLGTISGLLLGSVSSYVVRNAKCAVLVAK</sequence>
<dbReference type="CDD" id="cd23659">
    <property type="entry name" value="USP_At3g01520-like"/>
    <property type="match status" value="1"/>
</dbReference>
<feature type="domain" description="UspA" evidence="1">
    <location>
        <begin position="32"/>
        <end position="104"/>
    </location>
</feature>
<dbReference type="PRINTS" id="PR01438">
    <property type="entry name" value="UNVRSLSTRESS"/>
</dbReference>
<dbReference type="InterPro" id="IPR014729">
    <property type="entry name" value="Rossmann-like_a/b/a_fold"/>
</dbReference>
<protein>
    <recommendedName>
        <fullName evidence="1">UspA domain-containing protein</fullName>
    </recommendedName>
</protein>
<dbReference type="InterPro" id="IPR006015">
    <property type="entry name" value="Universal_stress_UspA"/>
</dbReference>
<evidence type="ECO:0000259" key="1">
    <source>
        <dbReference type="Pfam" id="PF00582"/>
    </source>
</evidence>
<dbReference type="SUPFAM" id="SSF52402">
    <property type="entry name" value="Adenine nucleotide alpha hydrolases-like"/>
    <property type="match status" value="1"/>
</dbReference>
<proteinExistence type="predicted"/>
<dbReference type="Gene3D" id="3.40.50.620">
    <property type="entry name" value="HUPs"/>
    <property type="match status" value="1"/>
</dbReference>
<gene>
    <name evidence="2" type="ORF">SDC9_205219</name>
</gene>